<protein>
    <submittedName>
        <fullName evidence="1">Uncharacterized protein</fullName>
    </submittedName>
</protein>
<comment type="caution">
    <text evidence="1">The sequence shown here is derived from an EMBL/GenBank/DDBJ whole genome shotgun (WGS) entry which is preliminary data.</text>
</comment>
<keyword evidence="2" id="KW-1185">Reference proteome</keyword>
<evidence type="ECO:0000313" key="2">
    <source>
        <dbReference type="Proteomes" id="UP001443563"/>
    </source>
</evidence>
<evidence type="ECO:0000313" key="1">
    <source>
        <dbReference type="EMBL" id="KAL0498259.1"/>
    </source>
</evidence>
<dbReference type="Proteomes" id="UP001443563">
    <property type="component" value="Unassembled WGS sequence"/>
</dbReference>
<reference evidence="1 2" key="1">
    <citation type="submission" date="2024-02" db="EMBL/GenBank/DDBJ databases">
        <title>FIRST GENOME SEQUENCES OF Leishmania (Viannia) shawi, Leishmania (Viannia) lindenbergi AND Leishmania (Viannia) utingensis.</title>
        <authorList>
            <person name="Resadore F."/>
            <person name="Custodio M.G.F."/>
            <person name="Boite M.C."/>
            <person name="Cupolillo E."/>
            <person name="Ferreira G.E.M."/>
        </authorList>
    </citation>
    <scope>NUCLEOTIDE SEQUENCE [LARGE SCALE GENOMIC DNA]</scope>
    <source>
        <strain evidence="1 2">MCEB/BR/1984/M8408</strain>
    </source>
</reference>
<proteinExistence type="predicted"/>
<dbReference type="EMBL" id="JBAMZM010000033">
    <property type="protein sequence ID" value="KAL0498259.1"/>
    <property type="molecule type" value="Genomic_DNA"/>
</dbReference>
<accession>A0ABR3E067</accession>
<name>A0ABR3E067_9TRYP</name>
<organism evidence="1 2">
    <name type="scientific">Leishmania shawi</name>
    <dbReference type="NCBI Taxonomy" id="5680"/>
    <lineage>
        <taxon>Eukaryota</taxon>
        <taxon>Discoba</taxon>
        <taxon>Euglenozoa</taxon>
        <taxon>Kinetoplastea</taxon>
        <taxon>Metakinetoplastina</taxon>
        <taxon>Trypanosomatida</taxon>
        <taxon>Trypanosomatidae</taxon>
        <taxon>Leishmaniinae</taxon>
        <taxon>Leishmania</taxon>
        <taxon>Leishmania guyanensis species complex</taxon>
    </lineage>
</organism>
<gene>
    <name evidence="1" type="ORF">Q4I29_006202</name>
</gene>
<sequence length="123" mass="13155">MVDEDEGGEHDGSHCEEADSGYVNRCEGWLDDDDIMDKDDEASLLKDHSVSVSSFSDASEAYFNTTDKADLCCRDEAFARYVLNALVSVGLATEEVDPAIPRNTYMLANVRAAAAGGVLGGAL</sequence>